<evidence type="ECO:0000256" key="1">
    <source>
        <dbReference type="SAM" id="MobiDB-lite"/>
    </source>
</evidence>
<dbReference type="AlphaFoldDB" id="R9UNJ0"/>
<sequence>MKPWDEGEDGRAGGWKPDPPSYGSQQKQYRGQRVLGPAPAMGRGFFCLQEPSFGCTPQGFPGYPRKEDAKEDTA</sequence>
<dbReference type="Proteomes" id="UP000007392">
    <property type="component" value="Chromosome"/>
</dbReference>
<dbReference type="HOGENOM" id="CLU_2684359_0_0_9"/>
<reference evidence="2 3" key="1">
    <citation type="submission" date="2013-06" db="EMBL/GenBank/DDBJ databases">
        <title>Complete genome sequence of Paenibacillus mucilaginosus K02.</title>
        <authorList>
            <person name="Xiao B."/>
            <person name="Sun L."/>
            <person name="Xiao L."/>
            <person name="Lian B."/>
        </authorList>
    </citation>
    <scope>NUCLEOTIDE SEQUENCE [LARGE SCALE GENOMIC DNA]</scope>
    <source>
        <strain evidence="2 3">K02</strain>
    </source>
</reference>
<name>R9UNJ0_9BACL</name>
<organism evidence="2 3">
    <name type="scientific">Paenibacillus mucilaginosus K02</name>
    <dbReference type="NCBI Taxonomy" id="997761"/>
    <lineage>
        <taxon>Bacteria</taxon>
        <taxon>Bacillati</taxon>
        <taxon>Bacillota</taxon>
        <taxon>Bacilli</taxon>
        <taxon>Bacillales</taxon>
        <taxon>Paenibacillaceae</taxon>
        <taxon>Paenibacillus</taxon>
    </lineage>
</organism>
<evidence type="ECO:0000313" key="3">
    <source>
        <dbReference type="Proteomes" id="UP000007392"/>
    </source>
</evidence>
<accession>R9UNJ0</accession>
<dbReference type="KEGG" id="pmw:B2K_40395"/>
<feature type="region of interest" description="Disordered" evidence="1">
    <location>
        <begin position="1"/>
        <end position="30"/>
    </location>
</feature>
<protein>
    <submittedName>
        <fullName evidence="2">Uncharacterized protein</fullName>
    </submittedName>
</protein>
<gene>
    <name evidence="2" type="ORF">B2K_40395</name>
</gene>
<dbReference type="EMBL" id="CP003422">
    <property type="protein sequence ID" value="AGN70828.1"/>
    <property type="molecule type" value="Genomic_DNA"/>
</dbReference>
<proteinExistence type="predicted"/>
<evidence type="ECO:0000313" key="2">
    <source>
        <dbReference type="EMBL" id="AGN70828.1"/>
    </source>
</evidence>